<reference evidence="1" key="1">
    <citation type="submission" date="2024-09" db="EMBL/GenBank/DDBJ databases">
        <title>Black Yeasts Isolated from many extreme environments.</title>
        <authorList>
            <person name="Coleine C."/>
            <person name="Stajich J.E."/>
            <person name="Selbmann L."/>
        </authorList>
    </citation>
    <scope>NUCLEOTIDE SEQUENCE</scope>
    <source>
        <strain evidence="1">CCFEE 5737</strain>
    </source>
</reference>
<sequence>MSVNWVMLSDTEGFVPLPNEQRLYKSPPRTTISLQTLNKFPGREPYSVQSSAGSVHLTNRRIVYLPASTTPQFQSFTAPILNLQDTHVTAPFFGPNVWTAIVKPVPGGGIPPQHAALELKMTFKDGGAYDFATTYERIKERLQQALETARESGHGMSDSTGQRGAPQGVNMDNVHLDELPAYQERGESISMPTPADLRGAPLSPAENRGQPEGIADVGLEAPQTQTSPQLSGGARSPAEGTFSPPAEPPPGYEEVQRESVAGELERRIRSPH</sequence>
<dbReference type="Proteomes" id="UP001186974">
    <property type="component" value="Unassembled WGS sequence"/>
</dbReference>
<protein>
    <submittedName>
        <fullName evidence="1">Uncharacterized protein</fullName>
    </submittedName>
</protein>
<gene>
    <name evidence="1" type="ORF">LTS18_004756</name>
</gene>
<name>A0ACC3DRU9_9PEZI</name>
<dbReference type="EMBL" id="JAWDJW010001118">
    <property type="protein sequence ID" value="KAK3079483.1"/>
    <property type="molecule type" value="Genomic_DNA"/>
</dbReference>
<evidence type="ECO:0000313" key="2">
    <source>
        <dbReference type="Proteomes" id="UP001186974"/>
    </source>
</evidence>
<keyword evidence="2" id="KW-1185">Reference proteome</keyword>
<organism evidence="1 2">
    <name type="scientific">Coniosporium uncinatum</name>
    <dbReference type="NCBI Taxonomy" id="93489"/>
    <lineage>
        <taxon>Eukaryota</taxon>
        <taxon>Fungi</taxon>
        <taxon>Dikarya</taxon>
        <taxon>Ascomycota</taxon>
        <taxon>Pezizomycotina</taxon>
        <taxon>Dothideomycetes</taxon>
        <taxon>Dothideomycetes incertae sedis</taxon>
        <taxon>Coniosporium</taxon>
    </lineage>
</organism>
<evidence type="ECO:0000313" key="1">
    <source>
        <dbReference type="EMBL" id="KAK3079483.1"/>
    </source>
</evidence>
<proteinExistence type="predicted"/>
<accession>A0ACC3DRU9</accession>
<comment type="caution">
    <text evidence="1">The sequence shown here is derived from an EMBL/GenBank/DDBJ whole genome shotgun (WGS) entry which is preliminary data.</text>
</comment>